<dbReference type="Proteomes" id="UP000326780">
    <property type="component" value="Chromosome"/>
</dbReference>
<sequence>MSNGIRAVNPSKLPKLSTVMSHAVVVERAGLVYTSGQLAWDENGDLVEGNLSEQFRRAYENIDIVLEEAGTSRANVINETIYLAGYSPENVGELIGAITAARLPGATPPASVAVGVQTLFAPGFLVEIQVVATV</sequence>
<evidence type="ECO:0000313" key="2">
    <source>
        <dbReference type="EMBL" id="QFZ81584.1"/>
    </source>
</evidence>
<dbReference type="InterPro" id="IPR006175">
    <property type="entry name" value="YjgF/YER057c/UK114"/>
</dbReference>
<dbReference type="CDD" id="cd00448">
    <property type="entry name" value="YjgF_YER057c_UK114_family"/>
    <property type="match status" value="1"/>
</dbReference>
<evidence type="ECO:0000313" key="3">
    <source>
        <dbReference type="Proteomes" id="UP000326780"/>
    </source>
</evidence>
<organism evidence="2 3">
    <name type="scientific">Variovorax paradoxus</name>
    <dbReference type="NCBI Taxonomy" id="34073"/>
    <lineage>
        <taxon>Bacteria</taxon>
        <taxon>Pseudomonadati</taxon>
        <taxon>Pseudomonadota</taxon>
        <taxon>Betaproteobacteria</taxon>
        <taxon>Burkholderiales</taxon>
        <taxon>Comamonadaceae</taxon>
        <taxon>Variovorax</taxon>
    </lineage>
</organism>
<dbReference type="GO" id="GO:0005829">
    <property type="term" value="C:cytosol"/>
    <property type="evidence" value="ECO:0007669"/>
    <property type="project" value="TreeGrafter"/>
</dbReference>
<dbReference type="PANTHER" id="PTHR11803:SF58">
    <property type="entry name" value="PROTEIN HMF1-RELATED"/>
    <property type="match status" value="1"/>
</dbReference>
<comment type="similarity">
    <text evidence="1">Belongs to the RutC family.</text>
</comment>
<dbReference type="AlphaFoldDB" id="A0A5Q0LZ26"/>
<protein>
    <submittedName>
        <fullName evidence="2">RidA family protein</fullName>
    </submittedName>
</protein>
<dbReference type="GO" id="GO:0019239">
    <property type="term" value="F:deaminase activity"/>
    <property type="evidence" value="ECO:0007669"/>
    <property type="project" value="TreeGrafter"/>
</dbReference>
<dbReference type="SUPFAM" id="SSF55298">
    <property type="entry name" value="YjgF-like"/>
    <property type="match status" value="1"/>
</dbReference>
<dbReference type="RefSeq" id="WP_153280579.1">
    <property type="nucleotide sequence ID" value="NZ_CP045644.1"/>
</dbReference>
<evidence type="ECO:0000256" key="1">
    <source>
        <dbReference type="ARBA" id="ARBA00010552"/>
    </source>
</evidence>
<name>A0A5Q0LZ26_VARPD</name>
<reference evidence="2 3" key="1">
    <citation type="submission" date="2019-10" db="EMBL/GenBank/DDBJ databases">
        <title>Complete genome sequence of Variovorax paradoxus 5C-2.</title>
        <authorList>
            <person name="Gogoleva N.E."/>
            <person name="Balkin A.S."/>
        </authorList>
    </citation>
    <scope>NUCLEOTIDE SEQUENCE [LARGE SCALE GENOMIC DNA]</scope>
    <source>
        <strain evidence="2 3">5C-2</strain>
    </source>
</reference>
<dbReference type="Pfam" id="PF01042">
    <property type="entry name" value="Ribonuc_L-PSP"/>
    <property type="match status" value="1"/>
</dbReference>
<dbReference type="EMBL" id="CP045644">
    <property type="protein sequence ID" value="QFZ81584.1"/>
    <property type="molecule type" value="Genomic_DNA"/>
</dbReference>
<dbReference type="InterPro" id="IPR035959">
    <property type="entry name" value="RutC-like_sf"/>
</dbReference>
<dbReference type="PANTHER" id="PTHR11803">
    <property type="entry name" value="2-IMINOBUTANOATE/2-IMINOPROPANOATE DEAMINASE RIDA"/>
    <property type="match status" value="1"/>
</dbReference>
<accession>A0A5Q0LZ26</accession>
<proteinExistence type="inferred from homology"/>
<gene>
    <name evidence="2" type="ORF">GFK26_01705</name>
</gene>
<dbReference type="Gene3D" id="3.30.1330.40">
    <property type="entry name" value="RutC-like"/>
    <property type="match status" value="1"/>
</dbReference>